<dbReference type="Gene3D" id="3.20.20.380">
    <property type="entry name" value="Copper homeostasis (CutC) domain"/>
    <property type="match status" value="1"/>
</dbReference>
<dbReference type="Pfam" id="PF03932">
    <property type="entry name" value="CutC"/>
    <property type="match status" value="1"/>
</dbReference>
<gene>
    <name evidence="4" type="ORF">FH972_024338</name>
</gene>
<keyword evidence="5" id="KW-1185">Reference proteome</keyword>
<sequence length="288" mass="30810">MRGDSTTQVDPHPNRPPPHKQPTLEICCASIASVHAAAAAGAHRIELCTDLPSGGTTPSYGLIVAAVAALAQYRPDPIPLMVLVRPRPGSFVYSADEVAVMKGDVRAARTAGARGVVLGCLRYGEDGRREVDVCTMRELLDVVKEESWRGEAGDVTFHRAFDDCEDLLRALHDVHRLGSSVRRILTSGGHETALQGSASLRALCERASRLEKPSVNRERLSVMPGAGITKENLVKILKDTGCWEVHASAKVSIPSTGVSEFFASGDILQTDSGLVKSLLQALARTALD</sequence>
<dbReference type="PANTHER" id="PTHR12598:SF0">
    <property type="entry name" value="COPPER HOMEOSTASIS PROTEIN CUTC HOMOLOG"/>
    <property type="match status" value="1"/>
</dbReference>
<dbReference type="SUPFAM" id="SSF110395">
    <property type="entry name" value="CutC-like"/>
    <property type="match status" value="1"/>
</dbReference>
<dbReference type="OrthoDB" id="7392499at2759"/>
<dbReference type="GO" id="GO:0005507">
    <property type="term" value="F:copper ion binding"/>
    <property type="evidence" value="ECO:0007669"/>
    <property type="project" value="TreeGrafter"/>
</dbReference>
<organism evidence="4 5">
    <name type="scientific">Carpinus fangiana</name>
    <dbReference type="NCBI Taxonomy" id="176857"/>
    <lineage>
        <taxon>Eukaryota</taxon>
        <taxon>Viridiplantae</taxon>
        <taxon>Streptophyta</taxon>
        <taxon>Embryophyta</taxon>
        <taxon>Tracheophyta</taxon>
        <taxon>Spermatophyta</taxon>
        <taxon>Magnoliopsida</taxon>
        <taxon>eudicotyledons</taxon>
        <taxon>Gunneridae</taxon>
        <taxon>Pentapetalae</taxon>
        <taxon>rosids</taxon>
        <taxon>fabids</taxon>
        <taxon>Fagales</taxon>
        <taxon>Betulaceae</taxon>
        <taxon>Carpinus</taxon>
    </lineage>
</organism>
<evidence type="ECO:0000313" key="4">
    <source>
        <dbReference type="EMBL" id="KAB8360600.1"/>
    </source>
</evidence>
<accession>A0A5N6KY56</accession>
<evidence type="ECO:0000256" key="3">
    <source>
        <dbReference type="SAM" id="MobiDB-lite"/>
    </source>
</evidence>
<protein>
    <recommendedName>
        <fullName evidence="2">Copper homeostasis protein cutC homolog</fullName>
    </recommendedName>
</protein>
<dbReference type="AlphaFoldDB" id="A0A5N6KY56"/>
<dbReference type="EMBL" id="VIBQ01000017">
    <property type="protein sequence ID" value="KAB8360600.1"/>
    <property type="molecule type" value="Genomic_DNA"/>
</dbReference>
<feature type="region of interest" description="Disordered" evidence="3">
    <location>
        <begin position="1"/>
        <end position="22"/>
    </location>
</feature>
<reference evidence="4 5" key="1">
    <citation type="submission" date="2019-06" db="EMBL/GenBank/DDBJ databases">
        <title>A chromosomal-level reference genome of Carpinus fangiana (Coryloideae, Betulaceae).</title>
        <authorList>
            <person name="Yang X."/>
            <person name="Wang Z."/>
            <person name="Zhang L."/>
            <person name="Hao G."/>
            <person name="Liu J."/>
            <person name="Yang Y."/>
        </authorList>
    </citation>
    <scope>NUCLEOTIDE SEQUENCE [LARGE SCALE GENOMIC DNA]</scope>
    <source>
        <strain evidence="4">Cfa_2016G</strain>
        <tissue evidence="4">Leaf</tissue>
    </source>
</reference>
<dbReference type="Proteomes" id="UP000327013">
    <property type="component" value="Unassembled WGS sequence"/>
</dbReference>
<evidence type="ECO:0000256" key="2">
    <source>
        <dbReference type="ARBA" id="ARBA00019014"/>
    </source>
</evidence>
<evidence type="ECO:0000313" key="5">
    <source>
        <dbReference type="Proteomes" id="UP000327013"/>
    </source>
</evidence>
<comment type="similarity">
    <text evidence="1">Belongs to the CutC family.</text>
</comment>
<dbReference type="InterPro" id="IPR005627">
    <property type="entry name" value="CutC-like"/>
</dbReference>
<comment type="caution">
    <text evidence="4">The sequence shown here is derived from an EMBL/GenBank/DDBJ whole genome shotgun (WGS) entry which is preliminary data.</text>
</comment>
<name>A0A5N6KY56_9ROSI</name>
<dbReference type="HAMAP" id="MF_00795">
    <property type="entry name" value="CutC"/>
    <property type="match status" value="1"/>
</dbReference>
<proteinExistence type="inferred from homology"/>
<dbReference type="PANTHER" id="PTHR12598">
    <property type="entry name" value="COPPER HOMEOSTASIS PROTEIN CUTC"/>
    <property type="match status" value="1"/>
</dbReference>
<dbReference type="InterPro" id="IPR036822">
    <property type="entry name" value="CutC-like_dom_sf"/>
</dbReference>
<evidence type="ECO:0000256" key="1">
    <source>
        <dbReference type="ARBA" id="ARBA00007768"/>
    </source>
</evidence>